<name>A0A183C568_GLOPA</name>
<evidence type="ECO:0000256" key="1">
    <source>
        <dbReference type="SAM" id="MobiDB-lite"/>
    </source>
</evidence>
<feature type="domain" description="MATH" evidence="2">
    <location>
        <begin position="31"/>
        <end position="137"/>
    </location>
</feature>
<reference evidence="3" key="2">
    <citation type="submission" date="2014-05" db="EMBL/GenBank/DDBJ databases">
        <title>The genome and life-stage specific transcriptomes of Globodera pallida elucidate key aspects of plant parasitism by a cyst nematode.</title>
        <authorList>
            <person name="Cotton J.A."/>
            <person name="Lilley C.J."/>
            <person name="Jones L.M."/>
            <person name="Kikuchi T."/>
            <person name="Reid A.J."/>
            <person name="Thorpe P."/>
            <person name="Tsai I.J."/>
            <person name="Beasley H."/>
            <person name="Blok V."/>
            <person name="Cock P.J.A."/>
            <person name="Van den Akker S.E."/>
            <person name="Holroyd N."/>
            <person name="Hunt M."/>
            <person name="Mantelin S."/>
            <person name="Naghra H."/>
            <person name="Pain A."/>
            <person name="Palomares-Rius J.E."/>
            <person name="Zarowiecki M."/>
            <person name="Berriman M."/>
            <person name="Jones J.T."/>
            <person name="Urwin P.E."/>
        </authorList>
    </citation>
    <scope>NUCLEOTIDE SEQUENCE [LARGE SCALE GENOMIC DNA]</scope>
    <source>
        <strain evidence="3">Lindley</strain>
    </source>
</reference>
<dbReference type="InterPro" id="IPR002083">
    <property type="entry name" value="MATH/TRAF_dom"/>
</dbReference>
<proteinExistence type="predicted"/>
<protein>
    <submittedName>
        <fullName evidence="4">MATH domain-containing protein</fullName>
    </submittedName>
</protein>
<dbReference type="Gene3D" id="2.60.210.10">
    <property type="entry name" value="Apoptosis, Tumor Necrosis Factor Receptor Associated Protein 2, Chain A"/>
    <property type="match status" value="1"/>
</dbReference>
<feature type="region of interest" description="Disordered" evidence="1">
    <location>
        <begin position="1"/>
        <end position="24"/>
    </location>
</feature>
<feature type="compositionally biased region" description="Polar residues" evidence="1">
    <location>
        <begin position="1"/>
        <end position="15"/>
    </location>
</feature>
<dbReference type="SUPFAM" id="SSF49599">
    <property type="entry name" value="TRAF domain-like"/>
    <property type="match status" value="1"/>
</dbReference>
<keyword evidence="3" id="KW-1185">Reference proteome</keyword>
<dbReference type="AlphaFoldDB" id="A0A183C568"/>
<evidence type="ECO:0000313" key="4">
    <source>
        <dbReference type="WBParaSite" id="GPLIN_000801300"/>
    </source>
</evidence>
<dbReference type="Proteomes" id="UP000050741">
    <property type="component" value="Unassembled WGS sequence"/>
</dbReference>
<sequence length="167" mass="18961">MDPTQSECPSNTGGDQQAKDNKYKRKGQIEFRMPNFKEFSKGRGPKEVFSDTVEFINGLLWQMRIKHHDSHVGIYLNCCADETDAAWTSRAAFQFSVVSCKRSAECFMMIGNLNSFEIYYANSESRGYEQFASIKELMDPKNGFYDEKADAVTFKAEVVAEEPNGMA</sequence>
<dbReference type="CDD" id="cd00121">
    <property type="entry name" value="MATH"/>
    <property type="match status" value="1"/>
</dbReference>
<dbReference type="Pfam" id="PF00917">
    <property type="entry name" value="MATH"/>
    <property type="match status" value="1"/>
</dbReference>
<accession>A0A183C568</accession>
<dbReference type="InterPro" id="IPR008974">
    <property type="entry name" value="TRAF-like"/>
</dbReference>
<organism evidence="3 4">
    <name type="scientific">Globodera pallida</name>
    <name type="common">Potato cyst nematode worm</name>
    <name type="synonym">Heterodera pallida</name>
    <dbReference type="NCBI Taxonomy" id="36090"/>
    <lineage>
        <taxon>Eukaryota</taxon>
        <taxon>Metazoa</taxon>
        <taxon>Ecdysozoa</taxon>
        <taxon>Nematoda</taxon>
        <taxon>Chromadorea</taxon>
        <taxon>Rhabditida</taxon>
        <taxon>Tylenchina</taxon>
        <taxon>Tylenchomorpha</taxon>
        <taxon>Tylenchoidea</taxon>
        <taxon>Heteroderidae</taxon>
        <taxon>Heteroderinae</taxon>
        <taxon>Globodera</taxon>
    </lineage>
</organism>
<dbReference type="WBParaSite" id="GPLIN_000801300">
    <property type="protein sequence ID" value="GPLIN_000801300"/>
    <property type="gene ID" value="GPLIN_000801300"/>
</dbReference>
<reference evidence="3" key="1">
    <citation type="submission" date="2013-12" db="EMBL/GenBank/DDBJ databases">
        <authorList>
            <person name="Aslett M."/>
        </authorList>
    </citation>
    <scope>NUCLEOTIDE SEQUENCE [LARGE SCALE GENOMIC DNA]</scope>
    <source>
        <strain evidence="3">Lindley</strain>
    </source>
</reference>
<dbReference type="SMART" id="SM00061">
    <property type="entry name" value="MATH"/>
    <property type="match status" value="1"/>
</dbReference>
<evidence type="ECO:0000259" key="2">
    <source>
        <dbReference type="SMART" id="SM00061"/>
    </source>
</evidence>
<reference evidence="4" key="3">
    <citation type="submission" date="2016-06" db="UniProtKB">
        <authorList>
            <consortium name="WormBaseParasite"/>
        </authorList>
    </citation>
    <scope>IDENTIFICATION</scope>
</reference>
<evidence type="ECO:0000313" key="3">
    <source>
        <dbReference type="Proteomes" id="UP000050741"/>
    </source>
</evidence>